<sequence>MERLDGGSTTVAVVVNKRSGCCMDTTLTAVLEGLSQMDLWCSPEHFAHFLLQSAELCSLEKQQKQSFFLLKISFLSLASLTVKTHFGPLGALGDGVDEFVTDDLGMDKLPE</sequence>
<name>A0A2A6CFD9_PRIPA</name>
<gene>
    <name evidence="1" type="primary">WBGene00276714</name>
</gene>
<dbReference type="Proteomes" id="UP000005239">
    <property type="component" value="Unassembled WGS sequence"/>
</dbReference>
<accession>A0A2A6CFD9</accession>
<evidence type="ECO:0000313" key="2">
    <source>
        <dbReference type="Proteomes" id="UP000005239"/>
    </source>
</evidence>
<proteinExistence type="predicted"/>
<protein>
    <submittedName>
        <fullName evidence="1">Uncharacterized protein</fullName>
    </submittedName>
</protein>
<accession>A0A8R1UTG5</accession>
<keyword evidence="2" id="KW-1185">Reference proteome</keyword>
<evidence type="ECO:0000313" key="1">
    <source>
        <dbReference type="EnsemblMetazoa" id="PPA38345.1"/>
    </source>
</evidence>
<organism evidence="1 2">
    <name type="scientific">Pristionchus pacificus</name>
    <name type="common">Parasitic nematode worm</name>
    <dbReference type="NCBI Taxonomy" id="54126"/>
    <lineage>
        <taxon>Eukaryota</taxon>
        <taxon>Metazoa</taxon>
        <taxon>Ecdysozoa</taxon>
        <taxon>Nematoda</taxon>
        <taxon>Chromadorea</taxon>
        <taxon>Rhabditida</taxon>
        <taxon>Rhabditina</taxon>
        <taxon>Diplogasteromorpha</taxon>
        <taxon>Diplogasteroidea</taxon>
        <taxon>Neodiplogasteridae</taxon>
        <taxon>Pristionchus</taxon>
    </lineage>
</organism>
<reference evidence="2" key="1">
    <citation type="journal article" date="2008" name="Nat. Genet.">
        <title>The Pristionchus pacificus genome provides a unique perspective on nematode lifestyle and parasitism.</title>
        <authorList>
            <person name="Dieterich C."/>
            <person name="Clifton S.W."/>
            <person name="Schuster L.N."/>
            <person name="Chinwalla A."/>
            <person name="Delehaunty K."/>
            <person name="Dinkelacker I."/>
            <person name="Fulton L."/>
            <person name="Fulton R."/>
            <person name="Godfrey J."/>
            <person name="Minx P."/>
            <person name="Mitreva M."/>
            <person name="Roeseler W."/>
            <person name="Tian H."/>
            <person name="Witte H."/>
            <person name="Yang S.P."/>
            <person name="Wilson R.K."/>
            <person name="Sommer R.J."/>
        </authorList>
    </citation>
    <scope>NUCLEOTIDE SEQUENCE [LARGE SCALE GENOMIC DNA]</scope>
    <source>
        <strain evidence="2">PS312</strain>
    </source>
</reference>
<reference evidence="1" key="2">
    <citation type="submission" date="2022-06" db="UniProtKB">
        <authorList>
            <consortium name="EnsemblMetazoa"/>
        </authorList>
    </citation>
    <scope>IDENTIFICATION</scope>
    <source>
        <strain evidence="1">PS312</strain>
    </source>
</reference>
<dbReference type="AlphaFoldDB" id="A0A2A6CFD9"/>
<dbReference type="EnsemblMetazoa" id="PPA38345.1">
    <property type="protein sequence ID" value="PPA38345.1"/>
    <property type="gene ID" value="WBGene00276714"/>
</dbReference>